<organism evidence="2 3">
    <name type="scientific">Paraburkholderia caribensis MBA4</name>
    <dbReference type="NCBI Taxonomy" id="1323664"/>
    <lineage>
        <taxon>Bacteria</taxon>
        <taxon>Pseudomonadati</taxon>
        <taxon>Pseudomonadota</taxon>
        <taxon>Betaproteobacteria</taxon>
        <taxon>Burkholderiales</taxon>
        <taxon>Burkholderiaceae</taxon>
        <taxon>Paraburkholderia</taxon>
    </lineage>
</organism>
<accession>A0A0P0RNQ4</accession>
<dbReference type="Proteomes" id="UP000019146">
    <property type="component" value="Plasmid unnamed"/>
</dbReference>
<dbReference type="RefSeq" id="WP_035993888.1">
    <property type="nucleotide sequence ID" value="NZ_CP012748.1"/>
</dbReference>
<dbReference type="PANTHER" id="PTHR43559:SF1">
    <property type="entry name" value="HYDROLASE"/>
    <property type="match status" value="1"/>
</dbReference>
<dbReference type="AlphaFoldDB" id="A0A0P0RNQ4"/>
<reference evidence="2 3" key="1">
    <citation type="journal article" date="2014" name="Genome Announc.">
        <title>Draft Genome Sequence of the Haloacid-Degrading Burkholderia caribensis Strain MBA4.</title>
        <authorList>
            <person name="Pan Y."/>
            <person name="Kong K.F."/>
            <person name="Tsang J.S."/>
        </authorList>
    </citation>
    <scope>NUCLEOTIDE SEQUENCE [LARGE SCALE GENOMIC DNA]</scope>
    <source>
        <strain evidence="2 3">MBA4</strain>
        <plasmid evidence="3">Plasmid</plasmid>
    </source>
</reference>
<evidence type="ECO:0000259" key="1">
    <source>
        <dbReference type="Pfam" id="PF00857"/>
    </source>
</evidence>
<keyword evidence="2" id="KW-0614">Plasmid</keyword>
<protein>
    <submittedName>
        <fullName evidence="2">Isochorismatase family protein</fullName>
    </submittedName>
</protein>
<dbReference type="InterPro" id="IPR036380">
    <property type="entry name" value="Isochorismatase-like_sf"/>
</dbReference>
<name>A0A0P0RNQ4_9BURK</name>
<dbReference type="SUPFAM" id="SSF52499">
    <property type="entry name" value="Isochorismatase-like hydrolases"/>
    <property type="match status" value="1"/>
</dbReference>
<evidence type="ECO:0000313" key="2">
    <source>
        <dbReference type="EMBL" id="ALL70609.1"/>
    </source>
</evidence>
<dbReference type="EMBL" id="CP012748">
    <property type="protein sequence ID" value="ALL70609.1"/>
    <property type="molecule type" value="Genomic_DNA"/>
</dbReference>
<dbReference type="KEGG" id="bcai:K788_0008284"/>
<proteinExistence type="predicted"/>
<dbReference type="Gene3D" id="3.40.50.850">
    <property type="entry name" value="Isochorismatase-like"/>
    <property type="match status" value="1"/>
</dbReference>
<dbReference type="PANTHER" id="PTHR43559">
    <property type="entry name" value="HYDROLASE YCAC-RELATED"/>
    <property type="match status" value="1"/>
</dbReference>
<gene>
    <name evidence="2" type="ORF">K788_0008284</name>
</gene>
<sequence length="211" mass="23430">MAHELLTPDTCALALIDHQPQMFFGTHSHERTTVLHNVQILAKAAKLFKVPTILTTIAADSFSGHLLPEVQAVFPEIKPIDRTSMNSWEDKGFRDAIKATGRKKIVIAGLWTEVCVTFPTIQMLNEGFEIYVPTDACGDITEEAHERAVQRIVQAGAVPMNSLQFMCELQRDWARGETYEGCMDIFKAHSAYGIGVRYAKQILGEHASEAG</sequence>
<evidence type="ECO:0000313" key="3">
    <source>
        <dbReference type="Proteomes" id="UP000019146"/>
    </source>
</evidence>
<dbReference type="Pfam" id="PF00857">
    <property type="entry name" value="Isochorismatase"/>
    <property type="match status" value="1"/>
</dbReference>
<dbReference type="InterPro" id="IPR053152">
    <property type="entry name" value="Hydrolase_YcaC-like"/>
</dbReference>
<dbReference type="GeneID" id="69974061"/>
<geneLocation type="plasmid" evidence="3"/>
<dbReference type="InterPro" id="IPR000868">
    <property type="entry name" value="Isochorismatase-like_dom"/>
</dbReference>
<feature type="domain" description="Isochorismatase-like" evidence="1">
    <location>
        <begin position="12"/>
        <end position="161"/>
    </location>
</feature>
<dbReference type="CDD" id="cd01012">
    <property type="entry name" value="YcaC_related"/>
    <property type="match status" value="1"/>
</dbReference>